<proteinExistence type="predicted"/>
<dbReference type="EMBL" id="VBPB01000085">
    <property type="protein sequence ID" value="TMQ73009.1"/>
    <property type="molecule type" value="Genomic_DNA"/>
</dbReference>
<sequence length="106" mass="11638">MSRDLIVGRRGDSLLGEVQDRSFSIRAAFGRLEVETQRITWVHLKDAPDLAQDEIWLKTGDRLSGSVELESVRFRTESGQMLDVPRAAIHSILIGAGFSASALGLS</sequence>
<protein>
    <submittedName>
        <fullName evidence="1">Uncharacterized protein</fullName>
    </submittedName>
</protein>
<evidence type="ECO:0000313" key="1">
    <source>
        <dbReference type="EMBL" id="TMQ73009.1"/>
    </source>
</evidence>
<dbReference type="AlphaFoldDB" id="A0A538UBB7"/>
<gene>
    <name evidence="1" type="ORF">E6K81_05890</name>
</gene>
<organism evidence="1 2">
    <name type="scientific">Eiseniibacteriota bacterium</name>
    <dbReference type="NCBI Taxonomy" id="2212470"/>
    <lineage>
        <taxon>Bacteria</taxon>
        <taxon>Candidatus Eiseniibacteriota</taxon>
    </lineage>
</organism>
<comment type="caution">
    <text evidence="1">The sequence shown here is derived from an EMBL/GenBank/DDBJ whole genome shotgun (WGS) entry which is preliminary data.</text>
</comment>
<reference evidence="1 2" key="1">
    <citation type="journal article" date="2019" name="Nat. Microbiol.">
        <title>Mediterranean grassland soil C-N compound turnover is dependent on rainfall and depth, and is mediated by genomically divergent microorganisms.</title>
        <authorList>
            <person name="Diamond S."/>
            <person name="Andeer P.F."/>
            <person name="Li Z."/>
            <person name="Crits-Christoph A."/>
            <person name="Burstein D."/>
            <person name="Anantharaman K."/>
            <person name="Lane K.R."/>
            <person name="Thomas B.C."/>
            <person name="Pan C."/>
            <person name="Northen T.R."/>
            <person name="Banfield J.F."/>
        </authorList>
    </citation>
    <scope>NUCLEOTIDE SEQUENCE [LARGE SCALE GENOMIC DNA]</scope>
    <source>
        <strain evidence="1">WS_11</strain>
    </source>
</reference>
<dbReference type="Proteomes" id="UP000319771">
    <property type="component" value="Unassembled WGS sequence"/>
</dbReference>
<name>A0A538UBB7_UNCEI</name>
<accession>A0A538UBB7</accession>
<evidence type="ECO:0000313" key="2">
    <source>
        <dbReference type="Proteomes" id="UP000319771"/>
    </source>
</evidence>